<feature type="domain" description="Fe/B12 periplasmic-binding" evidence="6">
    <location>
        <begin position="18"/>
        <end position="278"/>
    </location>
</feature>
<proteinExistence type="inferred from homology"/>
<dbReference type="PRINTS" id="PR01715">
    <property type="entry name" value="FERRIBNDNGPP"/>
</dbReference>
<dbReference type="Proteomes" id="UP001300261">
    <property type="component" value="Unassembled WGS sequence"/>
</dbReference>
<comment type="similarity">
    <text evidence="2">Belongs to the bacterial solute-binding protein 8 family.</text>
</comment>
<evidence type="ECO:0000313" key="8">
    <source>
        <dbReference type="Proteomes" id="UP001300261"/>
    </source>
</evidence>
<dbReference type="RefSeq" id="WP_265961121.1">
    <property type="nucleotide sequence ID" value="NZ_JAPEVI010000002.1"/>
</dbReference>
<comment type="subcellular location">
    <subcellularLocation>
        <location evidence="1">Cell envelope</location>
    </subcellularLocation>
</comment>
<protein>
    <submittedName>
        <fullName evidence="7">Iron-siderophore ABC transporter substrate-binding protein</fullName>
    </submittedName>
</protein>
<evidence type="ECO:0000256" key="1">
    <source>
        <dbReference type="ARBA" id="ARBA00004196"/>
    </source>
</evidence>
<evidence type="ECO:0000313" key="7">
    <source>
        <dbReference type="EMBL" id="MCX2721420.1"/>
    </source>
</evidence>
<name>A0ABT3QWZ7_9HYPH</name>
<organism evidence="7 8">
    <name type="scientific">Roseibium salinum</name>
    <dbReference type="NCBI Taxonomy" id="1604349"/>
    <lineage>
        <taxon>Bacteria</taxon>
        <taxon>Pseudomonadati</taxon>
        <taxon>Pseudomonadota</taxon>
        <taxon>Alphaproteobacteria</taxon>
        <taxon>Hyphomicrobiales</taxon>
        <taxon>Stappiaceae</taxon>
        <taxon>Roseibium</taxon>
    </lineage>
</organism>
<dbReference type="InterPro" id="IPR051313">
    <property type="entry name" value="Bact_iron-sidero_bind"/>
</dbReference>
<keyword evidence="4" id="KW-0408">Iron</keyword>
<accession>A0ABT3QWZ7</accession>
<dbReference type="PANTHER" id="PTHR30532">
    <property type="entry name" value="IRON III DICITRATE-BINDING PERIPLASMIC PROTEIN"/>
    <property type="match status" value="1"/>
</dbReference>
<evidence type="ECO:0000256" key="2">
    <source>
        <dbReference type="ARBA" id="ARBA00008814"/>
    </source>
</evidence>
<keyword evidence="8" id="KW-1185">Reference proteome</keyword>
<comment type="caution">
    <text evidence="7">The sequence shown here is derived from an EMBL/GenBank/DDBJ whole genome shotgun (WGS) entry which is preliminary data.</text>
</comment>
<keyword evidence="4" id="KW-0406">Ion transport</keyword>
<evidence type="ECO:0000259" key="6">
    <source>
        <dbReference type="PROSITE" id="PS50983"/>
    </source>
</evidence>
<sequence length="278" mass="30435">MAGLAAPSLARAAAFPQRIVSLDYGLAETLIEIGLPPVGLVSADEWDTWCVEPPLPGGVANIGANTEVNMDLLAQLKPDLIVSTPFLEGVRSQLERIAPVTSFAIHDVGGSPYPHILAATRRLGEVTGRREAAEALIGRSKEIFRKARRDTASLRDHPLVFISFLDARHVRVFGPGGNFHDVLDLLGLRNGWTQTTNSWGFATIGYERLPSDPGTRLFYVEPVPPDVFPRLEGSPLWQSLAFVRSGRIARMETVFMFGMLPAMTRFARLLGEIGHRDA</sequence>
<gene>
    <name evidence="7" type="ORF">ON753_03220</name>
</gene>
<dbReference type="CDD" id="cd01146">
    <property type="entry name" value="FhuD"/>
    <property type="match status" value="1"/>
</dbReference>
<dbReference type="EMBL" id="JAPEVI010000002">
    <property type="protein sequence ID" value="MCX2721420.1"/>
    <property type="molecule type" value="Genomic_DNA"/>
</dbReference>
<keyword evidence="3" id="KW-0813">Transport</keyword>
<evidence type="ECO:0000256" key="5">
    <source>
        <dbReference type="ARBA" id="ARBA00022729"/>
    </source>
</evidence>
<keyword evidence="5" id="KW-0732">Signal</keyword>
<keyword evidence="4" id="KW-0410">Iron transport</keyword>
<dbReference type="Pfam" id="PF01497">
    <property type="entry name" value="Peripla_BP_2"/>
    <property type="match status" value="1"/>
</dbReference>
<evidence type="ECO:0000256" key="4">
    <source>
        <dbReference type="ARBA" id="ARBA00022496"/>
    </source>
</evidence>
<dbReference type="Gene3D" id="3.40.50.1980">
    <property type="entry name" value="Nitrogenase molybdenum iron protein domain"/>
    <property type="match status" value="2"/>
</dbReference>
<dbReference type="SUPFAM" id="SSF53807">
    <property type="entry name" value="Helical backbone' metal receptor"/>
    <property type="match status" value="1"/>
</dbReference>
<dbReference type="InterPro" id="IPR002491">
    <property type="entry name" value="ABC_transptr_periplasmic_BD"/>
</dbReference>
<dbReference type="PROSITE" id="PS50983">
    <property type="entry name" value="FE_B12_PBP"/>
    <property type="match status" value="1"/>
</dbReference>
<dbReference type="PANTHER" id="PTHR30532:SF1">
    <property type="entry name" value="IRON(3+)-HYDROXAMATE-BINDING PROTEIN FHUD"/>
    <property type="match status" value="1"/>
</dbReference>
<reference evidence="7 8" key="1">
    <citation type="journal article" date="2016" name="Int. J. Syst. Evol. Microbiol.">
        <title>Labrenzia salina sp. nov., isolated from the rhizosphere of the halophyte Arthrocnemum macrostachyum.</title>
        <authorList>
            <person name="Camacho M."/>
            <person name="Redondo-Gomez S."/>
            <person name="Rodriguez-Llorente I."/>
            <person name="Rohde M."/>
            <person name="Sproer C."/>
            <person name="Schumann P."/>
            <person name="Klenk H.P."/>
            <person name="Montero-Calasanz M.D.C."/>
        </authorList>
    </citation>
    <scope>NUCLEOTIDE SEQUENCE [LARGE SCALE GENOMIC DNA]</scope>
    <source>
        <strain evidence="7 8">DSM 29163</strain>
    </source>
</reference>
<evidence type="ECO:0000256" key="3">
    <source>
        <dbReference type="ARBA" id="ARBA00022448"/>
    </source>
</evidence>